<accession>A0A2P2IYE6</accession>
<dbReference type="EMBL" id="GGEC01005753">
    <property type="protein sequence ID" value="MBW86236.1"/>
    <property type="molecule type" value="Transcribed_RNA"/>
</dbReference>
<proteinExistence type="predicted"/>
<dbReference type="PROSITE" id="PS51257">
    <property type="entry name" value="PROKAR_LIPOPROTEIN"/>
    <property type="match status" value="1"/>
</dbReference>
<organism evidence="1">
    <name type="scientific">Rhizophora mucronata</name>
    <name type="common">Asiatic mangrove</name>
    <dbReference type="NCBI Taxonomy" id="61149"/>
    <lineage>
        <taxon>Eukaryota</taxon>
        <taxon>Viridiplantae</taxon>
        <taxon>Streptophyta</taxon>
        <taxon>Embryophyta</taxon>
        <taxon>Tracheophyta</taxon>
        <taxon>Spermatophyta</taxon>
        <taxon>Magnoliopsida</taxon>
        <taxon>eudicotyledons</taxon>
        <taxon>Gunneridae</taxon>
        <taxon>Pentapetalae</taxon>
        <taxon>rosids</taxon>
        <taxon>fabids</taxon>
        <taxon>Malpighiales</taxon>
        <taxon>Rhizophoraceae</taxon>
        <taxon>Rhizophora</taxon>
    </lineage>
</organism>
<sequence length="32" mass="3835">MILKRKMQISYIIFLKLISHLFVSFQSCLSFV</sequence>
<evidence type="ECO:0000313" key="1">
    <source>
        <dbReference type="EMBL" id="MBW86236.1"/>
    </source>
</evidence>
<reference evidence="1" key="1">
    <citation type="submission" date="2018-02" db="EMBL/GenBank/DDBJ databases">
        <title>Rhizophora mucronata_Transcriptome.</title>
        <authorList>
            <person name="Meera S.P."/>
            <person name="Sreeshan A."/>
            <person name="Augustine A."/>
        </authorList>
    </citation>
    <scope>NUCLEOTIDE SEQUENCE</scope>
    <source>
        <tissue evidence="1">Leaf</tissue>
    </source>
</reference>
<name>A0A2P2IYE6_RHIMU</name>
<dbReference type="AlphaFoldDB" id="A0A2P2IYE6"/>
<protein>
    <submittedName>
        <fullName evidence="1">Uncharacterized protein</fullName>
    </submittedName>
</protein>